<evidence type="ECO:0000313" key="4">
    <source>
        <dbReference type="Proteomes" id="UP001056035"/>
    </source>
</evidence>
<sequence>MAASKPTPPDPRRRHDPRTPDEELLAAELPTVTGQYTDAQRVERMRAELEMGFAALTGTHRAVSIFGSARIPAGDPTYALAREVGRRLGEAGFDVITGGGPGLMEAGNRGAQEAGARSIGLNIELPFEQSPNAYQDVELMFHYFFTRKIMFVRYAGAFVVMPGGFGTLDELFESLCLIQTGKVADFPVLLVGSDFWGGLLDWIRAQMVTRGLVSPGDVDLLRVTDSIDEIVAVCQAAADRQWATGAGTSTGSG</sequence>
<reference evidence="3 4" key="1">
    <citation type="submission" date="2022-06" db="EMBL/GenBank/DDBJ databases">
        <title>Paraconexibacter antarcticus.</title>
        <authorList>
            <person name="Kim C.S."/>
        </authorList>
    </citation>
    <scope>NUCLEOTIDE SEQUENCE [LARGE SCALE GENOMIC DNA]</scope>
    <source>
        <strain evidence="3 4">02-257</strain>
    </source>
</reference>
<dbReference type="SUPFAM" id="SSF102405">
    <property type="entry name" value="MCP/YpsA-like"/>
    <property type="match status" value="1"/>
</dbReference>
<evidence type="ECO:0000256" key="1">
    <source>
        <dbReference type="RuleBase" id="RU363015"/>
    </source>
</evidence>
<dbReference type="Gene3D" id="3.40.50.450">
    <property type="match status" value="1"/>
</dbReference>
<dbReference type="Pfam" id="PF03641">
    <property type="entry name" value="Lysine_decarbox"/>
    <property type="match status" value="1"/>
</dbReference>
<keyword evidence="1" id="KW-0378">Hydrolase</keyword>
<name>A0ABY5DXV3_9ACTN</name>
<comment type="similarity">
    <text evidence="1">Belongs to the LOG family.</text>
</comment>
<dbReference type="EC" id="3.2.2.n1" evidence="1"/>
<dbReference type="InterPro" id="IPR005269">
    <property type="entry name" value="LOG"/>
</dbReference>
<organism evidence="3 4">
    <name type="scientific">Paraconexibacter antarcticus</name>
    <dbReference type="NCBI Taxonomy" id="2949664"/>
    <lineage>
        <taxon>Bacteria</taxon>
        <taxon>Bacillati</taxon>
        <taxon>Actinomycetota</taxon>
        <taxon>Thermoleophilia</taxon>
        <taxon>Solirubrobacterales</taxon>
        <taxon>Paraconexibacteraceae</taxon>
        <taxon>Paraconexibacter</taxon>
    </lineage>
</organism>
<dbReference type="EMBL" id="CP098502">
    <property type="protein sequence ID" value="UTI66394.1"/>
    <property type="molecule type" value="Genomic_DNA"/>
</dbReference>
<feature type="region of interest" description="Disordered" evidence="2">
    <location>
        <begin position="1"/>
        <end position="20"/>
    </location>
</feature>
<evidence type="ECO:0000313" key="3">
    <source>
        <dbReference type="EMBL" id="UTI66394.1"/>
    </source>
</evidence>
<feature type="compositionally biased region" description="Basic and acidic residues" evidence="2">
    <location>
        <begin position="10"/>
        <end position="20"/>
    </location>
</feature>
<accession>A0ABY5DXV3</accession>
<dbReference type="InterPro" id="IPR052341">
    <property type="entry name" value="LOG_family_nucleotidases"/>
</dbReference>
<dbReference type="Proteomes" id="UP001056035">
    <property type="component" value="Chromosome"/>
</dbReference>
<dbReference type="NCBIfam" id="TIGR00730">
    <property type="entry name" value="Rossman fold protein, TIGR00730 family"/>
    <property type="match status" value="1"/>
</dbReference>
<protein>
    <recommendedName>
        <fullName evidence="1">Cytokinin riboside 5'-monophosphate phosphoribohydrolase</fullName>
        <ecNumber evidence="1">3.2.2.n1</ecNumber>
    </recommendedName>
</protein>
<dbReference type="PANTHER" id="PTHR43393:SF2">
    <property type="entry name" value="CYTOKININ RIBOSIDE 5'-MONOPHOSPHATE PHOSPHORIBOHYDROLASE"/>
    <property type="match status" value="1"/>
</dbReference>
<comment type="catalytic activity">
    <reaction evidence="1">
        <text>9-ribosyl-trans-zeatin 5'-phosphate + H2O = trans-zeatin + D-ribose 5-phosphate</text>
        <dbReference type="Rhea" id="RHEA:48564"/>
        <dbReference type="ChEBI" id="CHEBI:15377"/>
        <dbReference type="ChEBI" id="CHEBI:16522"/>
        <dbReference type="ChEBI" id="CHEBI:78346"/>
        <dbReference type="ChEBI" id="CHEBI:87947"/>
        <dbReference type="EC" id="3.2.2.n1"/>
    </reaction>
</comment>
<gene>
    <name evidence="3" type="ORF">NBH00_09335</name>
</gene>
<proteinExistence type="inferred from homology"/>
<keyword evidence="1" id="KW-0203">Cytokinin biosynthesis</keyword>
<dbReference type="PANTHER" id="PTHR43393">
    <property type="entry name" value="CYTOKININ RIBOSIDE 5'-MONOPHOSPHATE PHOSPHORIBOHYDROLASE"/>
    <property type="match status" value="1"/>
</dbReference>
<dbReference type="RefSeq" id="WP_254573065.1">
    <property type="nucleotide sequence ID" value="NZ_CP098502.1"/>
</dbReference>
<comment type="catalytic activity">
    <reaction evidence="1">
        <text>N(6)-(dimethylallyl)adenosine 5'-phosphate + H2O = N(6)-dimethylallyladenine + D-ribose 5-phosphate</text>
        <dbReference type="Rhea" id="RHEA:48560"/>
        <dbReference type="ChEBI" id="CHEBI:15377"/>
        <dbReference type="ChEBI" id="CHEBI:17660"/>
        <dbReference type="ChEBI" id="CHEBI:57526"/>
        <dbReference type="ChEBI" id="CHEBI:78346"/>
        <dbReference type="EC" id="3.2.2.n1"/>
    </reaction>
</comment>
<keyword evidence="4" id="KW-1185">Reference proteome</keyword>
<evidence type="ECO:0000256" key="2">
    <source>
        <dbReference type="SAM" id="MobiDB-lite"/>
    </source>
</evidence>
<dbReference type="InterPro" id="IPR031100">
    <property type="entry name" value="LOG_fam"/>
</dbReference>